<protein>
    <recommendedName>
        <fullName evidence="3">Transposase</fullName>
    </recommendedName>
</protein>
<sequence>MKPKTSEQKIVERIAKVRKAARRASKSKSRFADYRYLRAVLRACDYFLDEDLLSQLSEIAPSVLMTPVRKSWHPIRIIIEATCHQQTGKMRSRWTRALEFAIARKVDPDQLPKFFQANGGIAGAADMASKTRPKRAAPRRLINRVFALPRQGAGLRSNPARTPR</sequence>
<evidence type="ECO:0008006" key="3">
    <source>
        <dbReference type="Google" id="ProtNLM"/>
    </source>
</evidence>
<gene>
    <name evidence="1" type="ORF">JQ615_09625</name>
</gene>
<name>A0ABS5FGY0_9BRAD</name>
<dbReference type="Proteomes" id="UP001315278">
    <property type="component" value="Unassembled WGS sequence"/>
</dbReference>
<dbReference type="EMBL" id="JAFCJH010000007">
    <property type="protein sequence ID" value="MBR0795646.1"/>
    <property type="molecule type" value="Genomic_DNA"/>
</dbReference>
<dbReference type="RefSeq" id="WP_212492391.1">
    <property type="nucleotide sequence ID" value="NZ_JAFCJH010000007.1"/>
</dbReference>
<accession>A0ABS5FGY0</accession>
<proteinExistence type="predicted"/>
<evidence type="ECO:0000313" key="1">
    <source>
        <dbReference type="EMBL" id="MBR0795646.1"/>
    </source>
</evidence>
<comment type="caution">
    <text evidence="1">The sequence shown here is derived from an EMBL/GenBank/DDBJ whole genome shotgun (WGS) entry which is preliminary data.</text>
</comment>
<keyword evidence="2" id="KW-1185">Reference proteome</keyword>
<evidence type="ECO:0000313" key="2">
    <source>
        <dbReference type="Proteomes" id="UP001315278"/>
    </source>
</evidence>
<organism evidence="1 2">
    <name type="scientific">Bradyrhizobium jicamae</name>
    <dbReference type="NCBI Taxonomy" id="280332"/>
    <lineage>
        <taxon>Bacteria</taxon>
        <taxon>Pseudomonadati</taxon>
        <taxon>Pseudomonadota</taxon>
        <taxon>Alphaproteobacteria</taxon>
        <taxon>Hyphomicrobiales</taxon>
        <taxon>Nitrobacteraceae</taxon>
        <taxon>Bradyrhizobium</taxon>
    </lineage>
</organism>
<reference evidence="2" key="1">
    <citation type="journal article" date="2021" name="ISME J.">
        <title>Evolutionary origin and ecological implication of a unique nif island in free-living Bradyrhizobium lineages.</title>
        <authorList>
            <person name="Tao J."/>
        </authorList>
    </citation>
    <scope>NUCLEOTIDE SEQUENCE [LARGE SCALE GENOMIC DNA]</scope>
    <source>
        <strain evidence="2">SZCCT0434</strain>
    </source>
</reference>